<dbReference type="SUPFAM" id="SSF103088">
    <property type="entry name" value="OmpA-like"/>
    <property type="match status" value="1"/>
</dbReference>
<keyword evidence="2" id="KW-1133">Transmembrane helix</keyword>
<accession>A0A1Y1QJP2</accession>
<name>A0A1Y1QJP2_9GAMM</name>
<dbReference type="InterPro" id="IPR050330">
    <property type="entry name" value="Bact_OuterMem_StrucFunc"/>
</dbReference>
<proteinExistence type="predicted"/>
<dbReference type="EMBL" id="MTEJ01000212">
    <property type="protein sequence ID" value="OQX07337.1"/>
    <property type="molecule type" value="Genomic_DNA"/>
</dbReference>
<sequence length="229" mass="26910">MKRNHEDGEHWLSVSDMMSGLMVIFLFIAISYMMQVLEDRKQLIEIAITYEKTKEVIYQELHDEFKDDLKKWNAEIDKDTLAFRFQEPDVLFNVGEAELKSEFKVILDNFFPRYISVLSSYRTDIEEIKLEGHTSSEWNIKTVSSSEGYFLNMKLSQNRTRATLEYCLMLQKVESDRDWIRSIVTANGLSSSKPILLSNGKEDTVRSRRVEFKVKTNSEKQILKILQKK</sequence>
<dbReference type="InterPro" id="IPR006665">
    <property type="entry name" value="OmpA-like"/>
</dbReference>
<dbReference type="PROSITE" id="PS51123">
    <property type="entry name" value="OMPA_2"/>
    <property type="match status" value="1"/>
</dbReference>
<dbReference type="Proteomes" id="UP000192491">
    <property type="component" value="Unassembled WGS sequence"/>
</dbReference>
<feature type="transmembrane region" description="Helical" evidence="2">
    <location>
        <begin position="12"/>
        <end position="34"/>
    </location>
</feature>
<keyword evidence="2" id="KW-0812">Transmembrane</keyword>
<reference evidence="4 5" key="1">
    <citation type="submission" date="2017-01" db="EMBL/GenBank/DDBJ databases">
        <title>Novel large sulfur bacteria in the metagenomes of groundwater-fed chemosynthetic microbial mats in the Lake Huron basin.</title>
        <authorList>
            <person name="Sharrar A.M."/>
            <person name="Flood B.E."/>
            <person name="Bailey J.V."/>
            <person name="Jones D.S."/>
            <person name="Biddanda B."/>
            <person name="Ruberg S.A."/>
            <person name="Marcus D.N."/>
            <person name="Dick G.J."/>
        </authorList>
    </citation>
    <scope>NUCLEOTIDE SEQUENCE [LARGE SCALE GENOMIC DNA]</scope>
    <source>
        <strain evidence="4">A8</strain>
    </source>
</reference>
<evidence type="ECO:0000256" key="2">
    <source>
        <dbReference type="SAM" id="Phobius"/>
    </source>
</evidence>
<dbReference type="PANTHER" id="PTHR30329:SF21">
    <property type="entry name" value="LIPOPROTEIN YIAD-RELATED"/>
    <property type="match status" value="1"/>
</dbReference>
<evidence type="ECO:0000313" key="5">
    <source>
        <dbReference type="Proteomes" id="UP000192491"/>
    </source>
</evidence>
<dbReference type="AlphaFoldDB" id="A0A1Y1QJP2"/>
<dbReference type="InterPro" id="IPR036737">
    <property type="entry name" value="OmpA-like_sf"/>
</dbReference>
<evidence type="ECO:0000313" key="4">
    <source>
        <dbReference type="EMBL" id="OQX07337.1"/>
    </source>
</evidence>
<comment type="caution">
    <text evidence="4">The sequence shown here is derived from an EMBL/GenBank/DDBJ whole genome shotgun (WGS) entry which is preliminary data.</text>
</comment>
<feature type="domain" description="OmpA-like" evidence="3">
    <location>
        <begin position="79"/>
        <end position="218"/>
    </location>
</feature>
<evidence type="ECO:0000259" key="3">
    <source>
        <dbReference type="PROSITE" id="PS51123"/>
    </source>
</evidence>
<dbReference type="PANTHER" id="PTHR30329">
    <property type="entry name" value="STATOR ELEMENT OF FLAGELLAR MOTOR COMPLEX"/>
    <property type="match status" value="1"/>
</dbReference>
<organism evidence="4 5">
    <name type="scientific">Thiothrix lacustris</name>
    <dbReference type="NCBI Taxonomy" id="525917"/>
    <lineage>
        <taxon>Bacteria</taxon>
        <taxon>Pseudomonadati</taxon>
        <taxon>Pseudomonadota</taxon>
        <taxon>Gammaproteobacteria</taxon>
        <taxon>Thiotrichales</taxon>
        <taxon>Thiotrichaceae</taxon>
        <taxon>Thiothrix</taxon>
    </lineage>
</organism>
<dbReference type="Gene3D" id="3.30.1330.60">
    <property type="entry name" value="OmpA-like domain"/>
    <property type="match status" value="1"/>
</dbReference>
<dbReference type="GO" id="GO:0016020">
    <property type="term" value="C:membrane"/>
    <property type="evidence" value="ECO:0007669"/>
    <property type="project" value="UniProtKB-UniRule"/>
</dbReference>
<gene>
    <name evidence="4" type="ORF">BWK73_28420</name>
</gene>
<protein>
    <submittedName>
        <fullName evidence="4">Cell envelope biogenesis protein OmpA</fullName>
    </submittedName>
</protein>
<keyword evidence="1 2" id="KW-0472">Membrane</keyword>
<evidence type="ECO:0000256" key="1">
    <source>
        <dbReference type="PROSITE-ProRule" id="PRU00473"/>
    </source>
</evidence>